<feature type="transmembrane region" description="Helical" evidence="1">
    <location>
        <begin position="12"/>
        <end position="37"/>
    </location>
</feature>
<evidence type="ECO:0000313" key="2">
    <source>
        <dbReference type="EMBL" id="OGK48639.1"/>
    </source>
</evidence>
<protein>
    <submittedName>
        <fullName evidence="2">Uncharacterized protein</fullName>
    </submittedName>
</protein>
<organism evidence="2 3">
    <name type="scientific">Candidatus Roizmanbacteria bacterium RIFCSPLOWO2_01_FULL_38_12</name>
    <dbReference type="NCBI Taxonomy" id="1802061"/>
    <lineage>
        <taxon>Bacteria</taxon>
        <taxon>Candidatus Roizmaniibacteriota</taxon>
    </lineage>
</organism>
<evidence type="ECO:0000313" key="3">
    <source>
        <dbReference type="Proteomes" id="UP000177141"/>
    </source>
</evidence>
<proteinExistence type="predicted"/>
<keyword evidence="1" id="KW-0472">Membrane</keyword>
<dbReference type="STRING" id="1802061.A3A93_05485"/>
<keyword evidence="1" id="KW-0812">Transmembrane</keyword>
<keyword evidence="1" id="KW-1133">Transmembrane helix</keyword>
<dbReference type="Proteomes" id="UP000177141">
    <property type="component" value="Unassembled WGS sequence"/>
</dbReference>
<sequence>MNEILLRKSKTFLYIFLSILISLIIVFLLSVIFGGLIKKNDIPVQPLSMKLFLTQESDNRLDLETITLKNEYAPDYQSNLVENYYEIKILNKTGRTLFTGKMPRKKIIIEERFSVNGSEELHNQREELFGKFTLNLPYYEDAATIVFTHEGGTEVLKISLDKYTFAKPEIRNTCGDGVCSDKENLIMCYKDCKYLLPDLGVLLK</sequence>
<evidence type="ECO:0000256" key="1">
    <source>
        <dbReference type="SAM" id="Phobius"/>
    </source>
</evidence>
<reference evidence="2 3" key="1">
    <citation type="journal article" date="2016" name="Nat. Commun.">
        <title>Thousands of microbial genomes shed light on interconnected biogeochemical processes in an aquifer system.</title>
        <authorList>
            <person name="Anantharaman K."/>
            <person name="Brown C.T."/>
            <person name="Hug L.A."/>
            <person name="Sharon I."/>
            <person name="Castelle C.J."/>
            <person name="Probst A.J."/>
            <person name="Thomas B.C."/>
            <person name="Singh A."/>
            <person name="Wilkins M.J."/>
            <person name="Karaoz U."/>
            <person name="Brodie E.L."/>
            <person name="Williams K.H."/>
            <person name="Hubbard S.S."/>
            <person name="Banfield J.F."/>
        </authorList>
    </citation>
    <scope>NUCLEOTIDE SEQUENCE [LARGE SCALE GENOMIC DNA]</scope>
</reference>
<comment type="caution">
    <text evidence="2">The sequence shown here is derived from an EMBL/GenBank/DDBJ whole genome shotgun (WGS) entry which is preliminary data.</text>
</comment>
<gene>
    <name evidence="2" type="ORF">A3A93_05485</name>
</gene>
<dbReference type="EMBL" id="MGAL01000012">
    <property type="protein sequence ID" value="OGK48639.1"/>
    <property type="molecule type" value="Genomic_DNA"/>
</dbReference>
<dbReference type="AlphaFoldDB" id="A0A1F7IZ67"/>
<accession>A0A1F7IZ67</accession>
<name>A0A1F7IZ67_9BACT</name>